<dbReference type="SUPFAM" id="SSF50630">
    <property type="entry name" value="Acid proteases"/>
    <property type="match status" value="1"/>
</dbReference>
<evidence type="ECO:0008006" key="3">
    <source>
        <dbReference type="Google" id="ProtNLM"/>
    </source>
</evidence>
<gene>
    <name evidence="1" type="ORF">NPIL_145321</name>
</gene>
<proteinExistence type="predicted"/>
<dbReference type="AlphaFoldDB" id="A0A8X6TPK6"/>
<dbReference type="InterPro" id="IPR021109">
    <property type="entry name" value="Peptidase_aspartic_dom_sf"/>
</dbReference>
<dbReference type="InterPro" id="IPR001969">
    <property type="entry name" value="Aspartic_peptidase_AS"/>
</dbReference>
<dbReference type="EMBL" id="BMAW01015162">
    <property type="protein sequence ID" value="GFT42265.1"/>
    <property type="molecule type" value="Genomic_DNA"/>
</dbReference>
<sequence length="178" mass="20926">MEAETIFWKQEARLPNKFVNFVRCENRHRRTENFNPESRYYETHPSKEFKKRIPRKCFICNSPKHLRYNCPDVKKESEPERPSNSEVQTYFAVPQKGLHLKDITLGDKTISALIDTGSSVSLIREDVILFFSPRNIDISIIYCFLSSVFQIPNHKGSLTIHSCPHCPYETLRRVYKSQ</sequence>
<evidence type="ECO:0000313" key="2">
    <source>
        <dbReference type="Proteomes" id="UP000887013"/>
    </source>
</evidence>
<dbReference type="OrthoDB" id="6466362at2759"/>
<dbReference type="GO" id="GO:0006508">
    <property type="term" value="P:proteolysis"/>
    <property type="evidence" value="ECO:0007669"/>
    <property type="project" value="InterPro"/>
</dbReference>
<keyword evidence="2" id="KW-1185">Reference proteome</keyword>
<evidence type="ECO:0000313" key="1">
    <source>
        <dbReference type="EMBL" id="GFT42265.1"/>
    </source>
</evidence>
<dbReference type="GO" id="GO:0004190">
    <property type="term" value="F:aspartic-type endopeptidase activity"/>
    <property type="evidence" value="ECO:0007669"/>
    <property type="project" value="InterPro"/>
</dbReference>
<protein>
    <recommendedName>
        <fullName evidence="3">CCHC-type domain-containing protein</fullName>
    </recommendedName>
</protein>
<dbReference type="PANTHER" id="PTHR46888">
    <property type="entry name" value="ZINC KNUCKLE DOMAINCONTAINING PROTEIN-RELATED"/>
    <property type="match status" value="1"/>
</dbReference>
<comment type="caution">
    <text evidence="1">The sequence shown here is derived from an EMBL/GenBank/DDBJ whole genome shotgun (WGS) entry which is preliminary data.</text>
</comment>
<dbReference type="PANTHER" id="PTHR46888:SF1">
    <property type="entry name" value="RIBONUCLEASE H"/>
    <property type="match status" value="1"/>
</dbReference>
<name>A0A8X6TPK6_NEPPI</name>
<organism evidence="1 2">
    <name type="scientific">Nephila pilipes</name>
    <name type="common">Giant wood spider</name>
    <name type="synonym">Nephila maculata</name>
    <dbReference type="NCBI Taxonomy" id="299642"/>
    <lineage>
        <taxon>Eukaryota</taxon>
        <taxon>Metazoa</taxon>
        <taxon>Ecdysozoa</taxon>
        <taxon>Arthropoda</taxon>
        <taxon>Chelicerata</taxon>
        <taxon>Arachnida</taxon>
        <taxon>Araneae</taxon>
        <taxon>Araneomorphae</taxon>
        <taxon>Entelegynae</taxon>
        <taxon>Araneoidea</taxon>
        <taxon>Nephilidae</taxon>
        <taxon>Nephila</taxon>
    </lineage>
</organism>
<accession>A0A8X6TPK6</accession>
<dbReference type="PROSITE" id="PS00141">
    <property type="entry name" value="ASP_PROTEASE"/>
    <property type="match status" value="1"/>
</dbReference>
<dbReference type="Proteomes" id="UP000887013">
    <property type="component" value="Unassembled WGS sequence"/>
</dbReference>
<reference evidence="1" key="1">
    <citation type="submission" date="2020-08" db="EMBL/GenBank/DDBJ databases">
        <title>Multicomponent nature underlies the extraordinary mechanical properties of spider dragline silk.</title>
        <authorList>
            <person name="Kono N."/>
            <person name="Nakamura H."/>
            <person name="Mori M."/>
            <person name="Yoshida Y."/>
            <person name="Ohtoshi R."/>
            <person name="Malay A.D."/>
            <person name="Moran D.A.P."/>
            <person name="Tomita M."/>
            <person name="Numata K."/>
            <person name="Arakawa K."/>
        </authorList>
    </citation>
    <scope>NUCLEOTIDE SEQUENCE</scope>
</reference>